<dbReference type="SUPFAM" id="SSF48403">
    <property type="entry name" value="Ankyrin repeat"/>
    <property type="match status" value="1"/>
</dbReference>
<evidence type="ECO:0000313" key="5">
    <source>
        <dbReference type="Proteomes" id="UP000683360"/>
    </source>
</evidence>
<feature type="repeat" description="ANK" evidence="3">
    <location>
        <begin position="311"/>
        <end position="334"/>
    </location>
</feature>
<keyword evidence="5" id="KW-1185">Reference proteome</keyword>
<dbReference type="InterPro" id="IPR002110">
    <property type="entry name" value="Ankyrin_rpt"/>
</dbReference>
<dbReference type="OrthoDB" id="504170at2759"/>
<evidence type="ECO:0000313" key="4">
    <source>
        <dbReference type="EMBL" id="CAG2241961.1"/>
    </source>
</evidence>
<organism evidence="4 5">
    <name type="scientific">Mytilus edulis</name>
    <name type="common">Blue mussel</name>
    <dbReference type="NCBI Taxonomy" id="6550"/>
    <lineage>
        <taxon>Eukaryota</taxon>
        <taxon>Metazoa</taxon>
        <taxon>Spiralia</taxon>
        <taxon>Lophotrochozoa</taxon>
        <taxon>Mollusca</taxon>
        <taxon>Bivalvia</taxon>
        <taxon>Autobranchia</taxon>
        <taxon>Pteriomorphia</taxon>
        <taxon>Mytilida</taxon>
        <taxon>Mytiloidea</taxon>
        <taxon>Mytilidae</taxon>
        <taxon>Mytilinae</taxon>
        <taxon>Mytilus</taxon>
    </lineage>
</organism>
<dbReference type="PROSITE" id="PS50297">
    <property type="entry name" value="ANK_REP_REGION"/>
    <property type="match status" value="3"/>
</dbReference>
<dbReference type="PRINTS" id="PR01415">
    <property type="entry name" value="ANKYRIN"/>
</dbReference>
<evidence type="ECO:0000256" key="2">
    <source>
        <dbReference type="ARBA" id="ARBA00023043"/>
    </source>
</evidence>
<feature type="repeat" description="ANK" evidence="3">
    <location>
        <begin position="278"/>
        <end position="310"/>
    </location>
</feature>
<dbReference type="Proteomes" id="UP000683360">
    <property type="component" value="Unassembled WGS sequence"/>
</dbReference>
<feature type="repeat" description="ANK" evidence="3">
    <location>
        <begin position="207"/>
        <end position="239"/>
    </location>
</feature>
<evidence type="ECO:0000256" key="3">
    <source>
        <dbReference type="PROSITE-ProRule" id="PRU00023"/>
    </source>
</evidence>
<reference evidence="4" key="1">
    <citation type="submission" date="2021-03" db="EMBL/GenBank/DDBJ databases">
        <authorList>
            <person name="Bekaert M."/>
        </authorList>
    </citation>
    <scope>NUCLEOTIDE SEQUENCE</scope>
</reference>
<dbReference type="Pfam" id="PF12796">
    <property type="entry name" value="Ank_2"/>
    <property type="match status" value="2"/>
</dbReference>
<sequence length="344" mass="39724">MSLAVLAIEQKVIKWSSFDNIENEELIKNLFGESGFQMLPSKKLIINHLEALTDTYVKVDNDCFEFIHETMQNIVLYCISKSFINSVLKFCKTDVFKNQIRLDFSRDEDTLPVIKVKSELEDAYFTRVVQDLRKGLYVDVLKNNQNAFDTFRQKLCTFVNKHKQEINLKVNSDGMNILHVVSSFGYNDFASLFLNIDKRMIHVSDRNGNTPLHVAANNGYPNIVKLFVEAGRNVHLLNNEKLSPFFYACENNSIPVVNYLINLKGDFVKINEKYVLREYKSVLHIACLKGFERLTKILLDHHASINIQDKSGFTPLHLACLSGHYKIALLLLKKKELMSMHWTH</sequence>
<dbReference type="PANTHER" id="PTHR24198:SF165">
    <property type="entry name" value="ANKYRIN REPEAT-CONTAINING PROTEIN-RELATED"/>
    <property type="match status" value="1"/>
</dbReference>
<accession>A0A8S3U6G0</accession>
<dbReference type="SMART" id="SM00248">
    <property type="entry name" value="ANK"/>
    <property type="match status" value="5"/>
</dbReference>
<dbReference type="InterPro" id="IPR036770">
    <property type="entry name" value="Ankyrin_rpt-contain_sf"/>
</dbReference>
<gene>
    <name evidence="4" type="ORF">MEDL_54155</name>
</gene>
<dbReference type="EMBL" id="CAJPWZ010002607">
    <property type="protein sequence ID" value="CAG2241961.1"/>
    <property type="molecule type" value="Genomic_DNA"/>
</dbReference>
<keyword evidence="1" id="KW-0677">Repeat</keyword>
<protein>
    <submittedName>
        <fullName evidence="4">ANK</fullName>
    </submittedName>
</protein>
<name>A0A8S3U6G0_MYTED</name>
<comment type="caution">
    <text evidence="4">The sequence shown here is derived from an EMBL/GenBank/DDBJ whole genome shotgun (WGS) entry which is preliminary data.</text>
</comment>
<dbReference type="AlphaFoldDB" id="A0A8S3U6G0"/>
<proteinExistence type="predicted"/>
<dbReference type="PROSITE" id="PS50088">
    <property type="entry name" value="ANK_REPEAT"/>
    <property type="match status" value="3"/>
</dbReference>
<keyword evidence="2 3" id="KW-0040">ANK repeat</keyword>
<dbReference type="Gene3D" id="1.25.40.20">
    <property type="entry name" value="Ankyrin repeat-containing domain"/>
    <property type="match status" value="3"/>
</dbReference>
<evidence type="ECO:0000256" key="1">
    <source>
        <dbReference type="ARBA" id="ARBA00022737"/>
    </source>
</evidence>
<dbReference type="PANTHER" id="PTHR24198">
    <property type="entry name" value="ANKYRIN REPEAT AND PROTEIN KINASE DOMAIN-CONTAINING PROTEIN"/>
    <property type="match status" value="1"/>
</dbReference>